<comment type="caution">
    <text evidence="1">The sequence shown here is derived from an EMBL/GenBank/DDBJ whole genome shotgun (WGS) entry which is preliminary data.</text>
</comment>
<protein>
    <recommendedName>
        <fullName evidence="3">F-box domain-containing protein</fullName>
    </recommendedName>
</protein>
<dbReference type="Proteomes" id="UP001163828">
    <property type="component" value="Unassembled WGS sequence"/>
</dbReference>
<organism evidence="1 2">
    <name type="scientific">Lentinula boryana</name>
    <dbReference type="NCBI Taxonomy" id="40481"/>
    <lineage>
        <taxon>Eukaryota</taxon>
        <taxon>Fungi</taxon>
        <taxon>Dikarya</taxon>
        <taxon>Basidiomycota</taxon>
        <taxon>Agaricomycotina</taxon>
        <taxon>Agaricomycetes</taxon>
        <taxon>Agaricomycetidae</taxon>
        <taxon>Agaricales</taxon>
        <taxon>Marasmiineae</taxon>
        <taxon>Omphalotaceae</taxon>
        <taxon>Lentinula</taxon>
    </lineage>
</organism>
<accession>A0ABQ8QJZ7</accession>
<gene>
    <name evidence="1" type="ORF">F5050DRAFT_1159846</name>
</gene>
<keyword evidence="2" id="KW-1185">Reference proteome</keyword>
<reference evidence="1" key="1">
    <citation type="submission" date="2022-08" db="EMBL/GenBank/DDBJ databases">
        <authorList>
            <consortium name="DOE Joint Genome Institute"/>
            <person name="Min B."/>
            <person name="Riley R."/>
            <person name="Sierra-Patev S."/>
            <person name="Naranjo-Ortiz M."/>
            <person name="Looney B."/>
            <person name="Konkel Z."/>
            <person name="Slot J.C."/>
            <person name="Sakamoto Y."/>
            <person name="Steenwyk J.L."/>
            <person name="Rokas A."/>
            <person name="Carro J."/>
            <person name="Camarero S."/>
            <person name="Ferreira P."/>
            <person name="Molpeceres G."/>
            <person name="Ruiz-Duenas F.J."/>
            <person name="Serrano A."/>
            <person name="Henrissat B."/>
            <person name="Drula E."/>
            <person name="Hughes K.W."/>
            <person name="Mata J.L."/>
            <person name="Ishikawa N.K."/>
            <person name="Vargas-Isla R."/>
            <person name="Ushijima S."/>
            <person name="Smith C.A."/>
            <person name="Ahrendt S."/>
            <person name="Andreopoulos W."/>
            <person name="He G."/>
            <person name="Labutti K."/>
            <person name="Lipzen A."/>
            <person name="Ng V."/>
            <person name="Sandor L."/>
            <person name="Barry K."/>
            <person name="Martinez A.T."/>
            <person name="Xiao Y."/>
            <person name="Gibbons J.G."/>
            <person name="Terashima K."/>
            <person name="Hibbett D.S."/>
            <person name="Grigoriev I.V."/>
        </authorList>
    </citation>
    <scope>NUCLEOTIDE SEQUENCE</scope>
    <source>
        <strain evidence="1">TFB10827</strain>
    </source>
</reference>
<evidence type="ECO:0000313" key="1">
    <source>
        <dbReference type="EMBL" id="KAJ3998763.1"/>
    </source>
</evidence>
<sequence>MSKDCSTSVPDISLQRRFPNEISDIIVGYLVDDLPSLRNVALLCHDFANLAQSHIFGQVDLKDVSNGTGYFPSRSRSSGHRRDNYLPLMYRFAALLNDPQTAFLGRFVRRLNFDPCSGPLRNVEQVELDLTISSILQQLPLLTELRVNCGRLGHFAAAQMYLSQQLKVLRIGNMVFHDHNGFEQLQDLLTSLTNLTFLAIHDWSLGRPLDIGTTSARALILPSSLKKACITGTDEHTLNALGLGWKSPQAPVLSSFFSDFRNEVEDRSTLWTGIGSQAVIVLDVGNTMYWPGNLTTWNKADPIASYIPAMVSVTRGLICSELTLYCSQLYHLIAYFAHFVSVLPEAIRRICIDFNAGASDGPLDRDLDSWVKLDSALMNRHALGLLENVCFRCTKRTTPDRIPALLHHSEEVRVLEVDHATVFFEL</sequence>
<dbReference type="EMBL" id="MU790552">
    <property type="protein sequence ID" value="KAJ3998763.1"/>
    <property type="molecule type" value="Genomic_DNA"/>
</dbReference>
<evidence type="ECO:0000313" key="2">
    <source>
        <dbReference type="Proteomes" id="UP001163828"/>
    </source>
</evidence>
<name>A0ABQ8QJZ7_9AGAR</name>
<proteinExistence type="predicted"/>
<evidence type="ECO:0008006" key="3">
    <source>
        <dbReference type="Google" id="ProtNLM"/>
    </source>
</evidence>